<dbReference type="Pfam" id="PF00975">
    <property type="entry name" value="Thioesterase"/>
    <property type="match status" value="1"/>
</dbReference>
<evidence type="ECO:0000256" key="3">
    <source>
        <dbReference type="ARBA" id="ARBA00022553"/>
    </source>
</evidence>
<gene>
    <name evidence="5" type="ORF">ACFPEN_30770</name>
</gene>
<dbReference type="CDD" id="cd05930">
    <property type="entry name" value="A_NRPS"/>
    <property type="match status" value="1"/>
</dbReference>
<dbReference type="InterPro" id="IPR001242">
    <property type="entry name" value="Condensation_dom"/>
</dbReference>
<dbReference type="InterPro" id="IPR023213">
    <property type="entry name" value="CAT-like_dom_sf"/>
</dbReference>
<organism evidence="5 6">
    <name type="scientific">Streptomyces ehimensis</name>
    <dbReference type="NCBI Taxonomy" id="68195"/>
    <lineage>
        <taxon>Bacteria</taxon>
        <taxon>Bacillati</taxon>
        <taxon>Actinomycetota</taxon>
        <taxon>Actinomycetes</taxon>
        <taxon>Kitasatosporales</taxon>
        <taxon>Streptomycetaceae</taxon>
        <taxon>Streptomyces</taxon>
    </lineage>
</organism>
<dbReference type="InterPro" id="IPR000873">
    <property type="entry name" value="AMP-dep_synth/lig_dom"/>
</dbReference>
<evidence type="ECO:0000259" key="4">
    <source>
        <dbReference type="PROSITE" id="PS50075"/>
    </source>
</evidence>
<dbReference type="InterPro" id="IPR020806">
    <property type="entry name" value="PKS_PP-bd"/>
</dbReference>
<name>A0ABV9BTF3_9ACTN</name>
<dbReference type="SMART" id="SM00823">
    <property type="entry name" value="PKS_PP"/>
    <property type="match status" value="1"/>
</dbReference>
<dbReference type="Pfam" id="PF00550">
    <property type="entry name" value="PP-binding"/>
    <property type="match status" value="1"/>
</dbReference>
<dbReference type="InterPro" id="IPR020845">
    <property type="entry name" value="AMP-binding_CS"/>
</dbReference>
<dbReference type="InterPro" id="IPR029058">
    <property type="entry name" value="AB_hydrolase_fold"/>
</dbReference>
<protein>
    <submittedName>
        <fullName evidence="5">Amino acid adenylation domain-containing protein</fullName>
    </submittedName>
</protein>
<dbReference type="Gene3D" id="3.40.50.1820">
    <property type="entry name" value="alpha/beta hydrolase"/>
    <property type="match status" value="1"/>
</dbReference>
<dbReference type="PROSITE" id="PS50075">
    <property type="entry name" value="CARRIER"/>
    <property type="match status" value="1"/>
</dbReference>
<feature type="domain" description="Carrier" evidence="4">
    <location>
        <begin position="933"/>
        <end position="1008"/>
    </location>
</feature>
<dbReference type="InterPro" id="IPR025110">
    <property type="entry name" value="AMP-bd_C"/>
</dbReference>
<dbReference type="SUPFAM" id="SSF53474">
    <property type="entry name" value="alpha/beta-Hydrolases"/>
    <property type="match status" value="1"/>
</dbReference>
<dbReference type="SUPFAM" id="SSF56801">
    <property type="entry name" value="Acetyl-CoA synthetase-like"/>
    <property type="match status" value="1"/>
</dbReference>
<accession>A0ABV9BTF3</accession>
<dbReference type="SMART" id="SM00824">
    <property type="entry name" value="PKS_TE"/>
    <property type="match status" value="1"/>
</dbReference>
<dbReference type="InterPro" id="IPR010071">
    <property type="entry name" value="AA_adenyl_dom"/>
</dbReference>
<evidence type="ECO:0000256" key="2">
    <source>
        <dbReference type="ARBA" id="ARBA00022450"/>
    </source>
</evidence>
<dbReference type="InterPro" id="IPR036736">
    <property type="entry name" value="ACP-like_sf"/>
</dbReference>
<comment type="caution">
    <text evidence="5">The sequence shown here is derived from an EMBL/GenBank/DDBJ whole genome shotgun (WGS) entry which is preliminary data.</text>
</comment>
<dbReference type="Gene3D" id="2.30.38.10">
    <property type="entry name" value="Luciferase, Domain 3"/>
    <property type="match status" value="1"/>
</dbReference>
<dbReference type="NCBIfam" id="TIGR01733">
    <property type="entry name" value="AA-adenyl-dom"/>
    <property type="match status" value="1"/>
</dbReference>
<proteinExistence type="predicted"/>
<dbReference type="InterPro" id="IPR020802">
    <property type="entry name" value="TesA-like"/>
</dbReference>
<dbReference type="Gene3D" id="3.30.300.30">
    <property type="match status" value="1"/>
</dbReference>
<dbReference type="PANTHER" id="PTHR45527:SF1">
    <property type="entry name" value="FATTY ACID SYNTHASE"/>
    <property type="match status" value="1"/>
</dbReference>
<dbReference type="PROSITE" id="PS00455">
    <property type="entry name" value="AMP_BINDING"/>
    <property type="match status" value="1"/>
</dbReference>
<sequence length="1301" mass="140428">MTTDTAFVLSPQQRRTWLSQHTVDGAPWSWTCDIEIRGAVDASRLRQAIAALVERHEILRTTYQTVAGLDAPVQVVGPPRPVTLEEGADRFESQDVRAIEQPLRASLTDGADGVHRLRLQGPGLSLDVPAIARVAAEVARGYGGRCTATDDEPPQYADVAEWLNELLQADDTAAGRDYWRRLAAGPGVSGRPPFLGRGELGDRRTFRGRRLRVAADRIPTVDDARSVMLAAWSILLYRYGGQEESLLAVAHPGRRHPALENAIGAFTRYVPLAVTLGADTTVEEAIRRVAEADAEAERYQDYFTRETWAGVRPGSMADLDVGFDYHELPARADEHGCVFAIERIEDATDLFDIRLRCLRSEDGIEAFVEYNADRVRSEDASGLVAALDVLLDEMLVDPVRPIGRLPLTAAPQVNPQHRVLSAAASQPGIADRFAERTRRQPTATAVEHQDERYTYQELDRWAGSTAEALGRMDAGPGTVVAILLDRGPAVIAAILGCLRAGAAYTVVDTALPMERIRFLLDDSAACAVLTDASWAARIPVDLPVVVLRSGGCQQRGAAAPPRVVVPADTAYVMYTSGTTGTPKGALVGQANLAAYVSGLVDALGLDESLSYGHVSTFAADLGNSVLFPALCAGGRLVIATRDEMTDAERLGRLMRDAAVDVLKIVPSHLGALLQASRSPVDLLPRRFLITGGEALDRELLDRVRALDSPCQVINHYGPTETTVGATLHRVDRAPLDERLSTAPIGGPLGGATVYVVDSAMQEVPAWVTGEILIGGTGVAHGYHDRPGPTAERFLPDPFGATAGGRLYRTGDLARRLPSGELQFIGRADGQVKISGYRVELGEIEAVAAGHADVRQCVAIVDPRRGRAGVVLYVTTGGAPLDVDGFRAHLAARLPSHMQPSVVVPLDRFPLTANGKVDRAALPVPETGVGVGREPADDLERILLRIWRDVLGHPTIGVTDDFFRSGGTSLSAIRLMAEIEKGTGVNLPLSTLLEASTVETLASRVRDRLDPAVHPGERADGTPPFFCIHAGGGGVLAYHGLARAMAPERMLVGIEAFGLRPGGTMPADMAEMARAYAQEIRECQPVGPYLVGGWCLGGIIAHEVAQQLARQGETVAALVVLDSAAPSASLSDEHVDVEPGTGAEDEEAEVLARFAWHYQLDLDDAKLSTMSSEERFTYLLDRARRTGIVPEDAGDERLRRLLAVYSHNLRVADEYMSRWQRTETARFPVLLLRAEDDPIWPDLDAALGWAELYGDLVDVTDVAGDHHTMLRTDRAARTAGHVTAYLNDATNRLKETSHDRHD</sequence>
<keyword evidence="2" id="KW-0596">Phosphopantetheine</keyword>
<dbReference type="Proteomes" id="UP001595990">
    <property type="component" value="Unassembled WGS sequence"/>
</dbReference>
<dbReference type="Gene3D" id="1.10.1200.10">
    <property type="entry name" value="ACP-like"/>
    <property type="match status" value="1"/>
</dbReference>
<evidence type="ECO:0000313" key="5">
    <source>
        <dbReference type="EMBL" id="MFC4517283.1"/>
    </source>
</evidence>
<dbReference type="Pfam" id="PF13193">
    <property type="entry name" value="AMP-binding_C"/>
    <property type="match status" value="1"/>
</dbReference>
<keyword evidence="6" id="KW-1185">Reference proteome</keyword>
<dbReference type="Gene3D" id="3.30.559.30">
    <property type="entry name" value="Nonribosomal peptide synthetase, condensation domain"/>
    <property type="match status" value="1"/>
</dbReference>
<dbReference type="PANTHER" id="PTHR45527">
    <property type="entry name" value="NONRIBOSOMAL PEPTIDE SYNTHETASE"/>
    <property type="match status" value="1"/>
</dbReference>
<dbReference type="InterPro" id="IPR009081">
    <property type="entry name" value="PP-bd_ACP"/>
</dbReference>
<evidence type="ECO:0000313" key="6">
    <source>
        <dbReference type="Proteomes" id="UP001595990"/>
    </source>
</evidence>
<dbReference type="RefSeq" id="WP_417923978.1">
    <property type="nucleotide sequence ID" value="NZ_JBHSFS010000019.1"/>
</dbReference>
<keyword evidence="3" id="KW-0597">Phosphoprotein</keyword>
<dbReference type="Gene3D" id="3.30.559.10">
    <property type="entry name" value="Chloramphenicol acetyltransferase-like domain"/>
    <property type="match status" value="1"/>
</dbReference>
<dbReference type="InterPro" id="IPR001031">
    <property type="entry name" value="Thioesterase"/>
</dbReference>
<dbReference type="EMBL" id="JBHSFS010000019">
    <property type="protein sequence ID" value="MFC4517283.1"/>
    <property type="molecule type" value="Genomic_DNA"/>
</dbReference>
<comment type="cofactor">
    <cofactor evidence="1">
        <name>pantetheine 4'-phosphate</name>
        <dbReference type="ChEBI" id="CHEBI:47942"/>
    </cofactor>
</comment>
<reference evidence="6" key="1">
    <citation type="journal article" date="2019" name="Int. J. Syst. Evol. Microbiol.">
        <title>The Global Catalogue of Microorganisms (GCM) 10K type strain sequencing project: providing services to taxonomists for standard genome sequencing and annotation.</title>
        <authorList>
            <consortium name="The Broad Institute Genomics Platform"/>
            <consortium name="The Broad Institute Genome Sequencing Center for Infectious Disease"/>
            <person name="Wu L."/>
            <person name="Ma J."/>
        </authorList>
    </citation>
    <scope>NUCLEOTIDE SEQUENCE [LARGE SCALE GENOMIC DNA]</scope>
    <source>
        <strain evidence="6">CECT 8064</strain>
    </source>
</reference>
<evidence type="ECO:0000256" key="1">
    <source>
        <dbReference type="ARBA" id="ARBA00001957"/>
    </source>
</evidence>
<dbReference type="Pfam" id="PF00668">
    <property type="entry name" value="Condensation"/>
    <property type="match status" value="2"/>
</dbReference>
<dbReference type="SUPFAM" id="SSF52777">
    <property type="entry name" value="CoA-dependent acyltransferases"/>
    <property type="match status" value="2"/>
</dbReference>
<dbReference type="InterPro" id="IPR045851">
    <property type="entry name" value="AMP-bd_C_sf"/>
</dbReference>
<dbReference type="Gene3D" id="3.40.50.980">
    <property type="match status" value="2"/>
</dbReference>
<dbReference type="SUPFAM" id="SSF47336">
    <property type="entry name" value="ACP-like"/>
    <property type="match status" value="1"/>
</dbReference>
<dbReference type="Pfam" id="PF00501">
    <property type="entry name" value="AMP-binding"/>
    <property type="match status" value="1"/>
</dbReference>